<keyword evidence="4" id="KW-1185">Reference proteome</keyword>
<dbReference type="PANTHER" id="PTHR19375">
    <property type="entry name" value="HEAT SHOCK PROTEIN 70KDA"/>
    <property type="match status" value="1"/>
</dbReference>
<dbReference type="GO" id="GO:0140662">
    <property type="term" value="F:ATP-dependent protein folding chaperone"/>
    <property type="evidence" value="ECO:0007669"/>
    <property type="project" value="InterPro"/>
</dbReference>
<gene>
    <name evidence="3" type="ORF">AV274_3672</name>
</gene>
<evidence type="ECO:0000313" key="4">
    <source>
        <dbReference type="Proteomes" id="UP000078348"/>
    </source>
</evidence>
<evidence type="ECO:0000256" key="2">
    <source>
        <dbReference type="ARBA" id="ARBA00022840"/>
    </source>
</evidence>
<dbReference type="SUPFAM" id="SSF53067">
    <property type="entry name" value="Actin-like ATPase domain"/>
    <property type="match status" value="2"/>
</dbReference>
<protein>
    <submittedName>
        <fullName evidence="3">Uncharacterized protein</fullName>
    </submittedName>
</protein>
<dbReference type="InterPro" id="IPR018181">
    <property type="entry name" value="Heat_shock_70_CS"/>
</dbReference>
<dbReference type="AlphaFoldDB" id="A0A196SF74"/>
<dbReference type="InterPro" id="IPR043129">
    <property type="entry name" value="ATPase_NBD"/>
</dbReference>
<dbReference type="EMBL" id="LXWW01000228">
    <property type="protein sequence ID" value="OAO14629.1"/>
    <property type="molecule type" value="Genomic_DNA"/>
</dbReference>
<dbReference type="PROSITE" id="PS00329">
    <property type="entry name" value="HSP70_2"/>
    <property type="match status" value="1"/>
</dbReference>
<sequence>MDTQLRRRIEDRNVLELFKYLKEVYCEDAELSGSFMSLSKRYSFVLSLKDIVNIIFGFDDSVTDVFSFKGKETGSEIIRDGAISQAMQAVQKNQKSLAELVIAVMGMYPESSFHLLSILLQENLARIPLRIRLFPTLSFNQFLTAFKSAPMSKDKPTTPSSRFPASTPPLYSQFLAFGPVPTSRDTIDVTPFEFYMLRFLKCVGELRVTPQITGPAQLLHLRTPPPPETTGILAVQLFLHYITYFINVNQPSKPLVTTTSTGVTTGITTGVTTGTPSLQRPDFFLLHSISELWLRVEAVQDDWFFLYHQSARQTALKMLPVKSTMVACLRDLLFHLAHADELVRTGFSLHLNAIEPALFFFFAKQFTYFTAPPKPDSRLASLLLLTQCWAALLQPWKATNLPPSQYSKFIQRHYMFYRGLLVLLVKRVSVTNMEGKDLTKILQILHEVFCGEVLSELAKCDQCLLMAGKENRGNERLGDHNTLPLESFHMLKMSRVLVIPANMNGNETIQALLMRVASSHVTLLLTRKEDENEEAVRNIASIFGFEPSQFVEVYVQCRRQYERTEENVSLSSSLAPIRDWLFAVFARQNHRTPPRLMDPVCAFENRCLVRVLVRATVEWNRVLFCAVHSKEEQEGLNWEEYFDDTANLYVNLREVEICPRKRLESSSHECGYYNPYSKKVVSATQVSSEILKYLKDKAEMEIGYSVNNAIITVPVIFTWEQRIETIRAAEMAGFKVVTTQPEPVMAVFDYCTTNSIENGVFAVYDFGGGTFDATIVSVKDKKYTTVQNDGDAMLGGENITQAMIKQIEDSYFSVYHKSLYEGVDEMEARAQLRVYVEKVKKGLQDINESISIDLQDVIPSQTSSISVTFDIPEVRALVNRTVRLMKRLIDGCGMKVDRILMIGGSSQFMLCKPMLKAVLSEAKVENYFPFRSVSRGAALCASIYPNGFRSVNGEVMFMNRLKYRLGYQNANGNPEFVFDVRDILPKERQERVMTSVDTDTINTIIIESTDSNVSRNCKTVSIKLKRVVTTKERLLITFFVITDLMLYLSVKDEKGELLAPYQRVNLFD</sequence>
<dbReference type="Pfam" id="PF00012">
    <property type="entry name" value="HSP70"/>
    <property type="match status" value="1"/>
</dbReference>
<organism evidence="3 4">
    <name type="scientific">Blastocystis sp. subtype 1 (strain ATCC 50177 / NandII)</name>
    <dbReference type="NCBI Taxonomy" id="478820"/>
    <lineage>
        <taxon>Eukaryota</taxon>
        <taxon>Sar</taxon>
        <taxon>Stramenopiles</taxon>
        <taxon>Bigyra</taxon>
        <taxon>Opalozoa</taxon>
        <taxon>Opalinata</taxon>
        <taxon>Blastocystidae</taxon>
        <taxon>Blastocystis</taxon>
    </lineage>
</organism>
<proteinExistence type="predicted"/>
<keyword evidence="1" id="KW-0547">Nucleotide-binding</keyword>
<evidence type="ECO:0000256" key="1">
    <source>
        <dbReference type="ARBA" id="ARBA00022741"/>
    </source>
</evidence>
<dbReference type="OrthoDB" id="10634488at2759"/>
<dbReference type="GO" id="GO:0005524">
    <property type="term" value="F:ATP binding"/>
    <property type="evidence" value="ECO:0007669"/>
    <property type="project" value="UniProtKB-KW"/>
</dbReference>
<accession>A0A196SF74</accession>
<dbReference type="Proteomes" id="UP000078348">
    <property type="component" value="Unassembled WGS sequence"/>
</dbReference>
<evidence type="ECO:0000313" key="3">
    <source>
        <dbReference type="EMBL" id="OAO14629.1"/>
    </source>
</evidence>
<dbReference type="Gene3D" id="3.90.640.10">
    <property type="entry name" value="Actin, Chain A, domain 4"/>
    <property type="match status" value="1"/>
</dbReference>
<name>A0A196SF74_BLAHN</name>
<comment type="caution">
    <text evidence="3">The sequence shown here is derived from an EMBL/GenBank/DDBJ whole genome shotgun (WGS) entry which is preliminary data.</text>
</comment>
<dbReference type="STRING" id="478820.A0A196SF74"/>
<dbReference type="Gene3D" id="3.30.420.40">
    <property type="match status" value="2"/>
</dbReference>
<keyword evidence="2" id="KW-0067">ATP-binding</keyword>
<dbReference type="InterPro" id="IPR013126">
    <property type="entry name" value="Hsp_70_fam"/>
</dbReference>
<reference evidence="3 4" key="1">
    <citation type="submission" date="2016-05" db="EMBL/GenBank/DDBJ databases">
        <title>Nuclear genome of Blastocystis sp. subtype 1 NandII.</title>
        <authorList>
            <person name="Gentekaki E."/>
            <person name="Curtis B."/>
            <person name="Stairs C."/>
            <person name="Eme L."/>
            <person name="Herman E."/>
            <person name="Klimes V."/>
            <person name="Arias M.C."/>
            <person name="Elias M."/>
            <person name="Hilliou F."/>
            <person name="Klute M."/>
            <person name="Malik S.-B."/>
            <person name="Pightling A."/>
            <person name="Rachubinski R."/>
            <person name="Salas D."/>
            <person name="Schlacht A."/>
            <person name="Suga H."/>
            <person name="Archibald J."/>
            <person name="Ball S.G."/>
            <person name="Clark G."/>
            <person name="Dacks J."/>
            <person name="Van Der Giezen M."/>
            <person name="Tsaousis A."/>
            <person name="Roger A."/>
        </authorList>
    </citation>
    <scope>NUCLEOTIDE SEQUENCE [LARGE SCALE GENOMIC DNA]</scope>
    <source>
        <strain evidence="4">ATCC 50177 / NandII</strain>
    </source>
</reference>
<dbReference type="PRINTS" id="PR00301">
    <property type="entry name" value="HEATSHOCK70"/>
</dbReference>